<dbReference type="AlphaFoldDB" id="A0A6A6T847"/>
<evidence type="ECO:0000313" key="3">
    <source>
        <dbReference type="Proteomes" id="UP000799324"/>
    </source>
</evidence>
<keyword evidence="3" id="KW-1185">Reference proteome</keyword>
<name>A0A6A6T847_9PLEO</name>
<protein>
    <recommendedName>
        <fullName evidence="4">Hydrophobin</fullName>
    </recommendedName>
</protein>
<evidence type="ECO:0000313" key="2">
    <source>
        <dbReference type="EMBL" id="KAF2655401.1"/>
    </source>
</evidence>
<organism evidence="2 3">
    <name type="scientific">Lophiostoma macrostomum CBS 122681</name>
    <dbReference type="NCBI Taxonomy" id="1314788"/>
    <lineage>
        <taxon>Eukaryota</taxon>
        <taxon>Fungi</taxon>
        <taxon>Dikarya</taxon>
        <taxon>Ascomycota</taxon>
        <taxon>Pezizomycotina</taxon>
        <taxon>Dothideomycetes</taxon>
        <taxon>Pleosporomycetidae</taxon>
        <taxon>Pleosporales</taxon>
        <taxon>Lophiostomataceae</taxon>
        <taxon>Lophiostoma</taxon>
    </lineage>
</organism>
<dbReference type="Proteomes" id="UP000799324">
    <property type="component" value="Unassembled WGS sequence"/>
</dbReference>
<dbReference type="EMBL" id="MU004350">
    <property type="protein sequence ID" value="KAF2655401.1"/>
    <property type="molecule type" value="Genomic_DNA"/>
</dbReference>
<evidence type="ECO:0008006" key="4">
    <source>
        <dbReference type="Google" id="ProtNLM"/>
    </source>
</evidence>
<sequence length="185" mass="18669">MHANVALLVALGVVGASARVIAVVPRQDCSDVLEYQDLVQSAPFDRDPVNAVASTCDAPCAHTSEVSHTEGIEQSVSVSLSAGLDLKEIFSLGVEAGFSMACGVVVTATVVTITGQVRLPPGGLGCPGDNDFHDFTVTAPLKASDAGGPDGTASVMNFAACVKECLNGDAPDVCAAANNLAVCPP</sequence>
<feature type="signal peptide" evidence="1">
    <location>
        <begin position="1"/>
        <end position="18"/>
    </location>
</feature>
<gene>
    <name evidence="2" type="ORF">K491DRAFT_758324</name>
</gene>
<dbReference type="OrthoDB" id="3722144at2759"/>
<evidence type="ECO:0000256" key="1">
    <source>
        <dbReference type="SAM" id="SignalP"/>
    </source>
</evidence>
<feature type="chain" id="PRO_5025603007" description="Hydrophobin" evidence="1">
    <location>
        <begin position="19"/>
        <end position="185"/>
    </location>
</feature>
<reference evidence="2" key="1">
    <citation type="journal article" date="2020" name="Stud. Mycol.">
        <title>101 Dothideomycetes genomes: a test case for predicting lifestyles and emergence of pathogens.</title>
        <authorList>
            <person name="Haridas S."/>
            <person name="Albert R."/>
            <person name="Binder M."/>
            <person name="Bloem J."/>
            <person name="Labutti K."/>
            <person name="Salamov A."/>
            <person name="Andreopoulos B."/>
            <person name="Baker S."/>
            <person name="Barry K."/>
            <person name="Bills G."/>
            <person name="Bluhm B."/>
            <person name="Cannon C."/>
            <person name="Castanera R."/>
            <person name="Culley D."/>
            <person name="Daum C."/>
            <person name="Ezra D."/>
            <person name="Gonzalez J."/>
            <person name="Henrissat B."/>
            <person name="Kuo A."/>
            <person name="Liang C."/>
            <person name="Lipzen A."/>
            <person name="Lutzoni F."/>
            <person name="Magnuson J."/>
            <person name="Mondo S."/>
            <person name="Nolan M."/>
            <person name="Ohm R."/>
            <person name="Pangilinan J."/>
            <person name="Park H.-J."/>
            <person name="Ramirez L."/>
            <person name="Alfaro M."/>
            <person name="Sun H."/>
            <person name="Tritt A."/>
            <person name="Yoshinaga Y."/>
            <person name="Zwiers L.-H."/>
            <person name="Turgeon B."/>
            <person name="Goodwin S."/>
            <person name="Spatafora J."/>
            <person name="Crous P."/>
            <person name="Grigoriev I."/>
        </authorList>
    </citation>
    <scope>NUCLEOTIDE SEQUENCE</scope>
    <source>
        <strain evidence="2">CBS 122681</strain>
    </source>
</reference>
<proteinExistence type="predicted"/>
<keyword evidence="1" id="KW-0732">Signal</keyword>
<accession>A0A6A6T847</accession>